<accession>A0A6J7WKR4</accession>
<gene>
    <name evidence="2" type="ORF">UFOVP218_11</name>
</gene>
<feature type="domain" description="Phage tail assembly chaperone-like" evidence="1">
    <location>
        <begin position="75"/>
        <end position="127"/>
    </location>
</feature>
<organism evidence="2">
    <name type="scientific">uncultured Caudovirales phage</name>
    <dbReference type="NCBI Taxonomy" id="2100421"/>
    <lineage>
        <taxon>Viruses</taxon>
        <taxon>Duplodnaviria</taxon>
        <taxon>Heunggongvirae</taxon>
        <taxon>Uroviricota</taxon>
        <taxon>Caudoviricetes</taxon>
        <taxon>Peduoviridae</taxon>
        <taxon>Maltschvirus</taxon>
        <taxon>Maltschvirus maltsch</taxon>
    </lineage>
</organism>
<proteinExistence type="predicted"/>
<protein>
    <submittedName>
        <fullName evidence="2">Phage tail assembly chaperone protein</fullName>
    </submittedName>
</protein>
<reference evidence="2" key="1">
    <citation type="submission" date="2020-05" db="EMBL/GenBank/DDBJ databases">
        <authorList>
            <person name="Chiriac C."/>
            <person name="Salcher M."/>
            <person name="Ghai R."/>
            <person name="Kavagutti S V."/>
        </authorList>
    </citation>
    <scope>NUCLEOTIDE SEQUENCE</scope>
</reference>
<evidence type="ECO:0000259" key="1">
    <source>
        <dbReference type="Pfam" id="PF16778"/>
    </source>
</evidence>
<dbReference type="InterPro" id="IPR031893">
    <property type="entry name" value="Phage_tail_APC"/>
</dbReference>
<name>A0A6J7WKR4_9CAUD</name>
<dbReference type="Pfam" id="PF16778">
    <property type="entry name" value="Phage_tail_APC"/>
    <property type="match status" value="1"/>
</dbReference>
<dbReference type="EMBL" id="LR798261">
    <property type="protein sequence ID" value="CAB5218400.1"/>
    <property type="molecule type" value="Genomic_DNA"/>
</dbReference>
<evidence type="ECO:0000313" key="2">
    <source>
        <dbReference type="EMBL" id="CAB5218400.1"/>
    </source>
</evidence>
<sequence>MFVKFDENGHQAVTSNMLPEDQESHKDFYEIPHSIPEGSFVKLLDGKVVQLSETELEAMFEELKLISLKRMAIGKRDQLLQQSEELVKPDVWESYTDAKKKLVSEYRQALKDIEKQVNFPKEVNFPVLSI</sequence>